<gene>
    <name evidence="3" type="ORF">ORQ98_03595</name>
</gene>
<dbReference type="Gene3D" id="3.10.129.140">
    <property type="entry name" value="Helicobacter TNF-alpha-Inducing protein"/>
    <property type="match status" value="1"/>
</dbReference>
<feature type="coiled-coil region" evidence="1">
    <location>
        <begin position="135"/>
        <end position="162"/>
    </location>
</feature>
<evidence type="ECO:0000313" key="3">
    <source>
        <dbReference type="EMBL" id="MDE1461049.1"/>
    </source>
</evidence>
<protein>
    <recommendedName>
        <fullName evidence="5">LPP20 lipoprotein</fullName>
    </recommendedName>
</protein>
<keyword evidence="4" id="KW-1185">Reference proteome</keyword>
<proteinExistence type="predicted"/>
<comment type="caution">
    <text evidence="3">The sequence shown here is derived from an EMBL/GenBank/DDBJ whole genome shotgun (WGS) entry which is preliminary data.</text>
</comment>
<keyword evidence="2" id="KW-0732">Signal</keyword>
<evidence type="ECO:0000256" key="2">
    <source>
        <dbReference type="SAM" id="SignalP"/>
    </source>
</evidence>
<dbReference type="EMBL" id="JAPMOU010000003">
    <property type="protein sequence ID" value="MDE1461049.1"/>
    <property type="molecule type" value="Genomic_DNA"/>
</dbReference>
<name>A0ABT5U3U7_9GAMM</name>
<reference evidence="3 4" key="1">
    <citation type="submission" date="2022-11" db="EMBL/GenBank/DDBJ databases">
        <title>Spartinivicinus poritis sp. nov., isolated from scleractinian coral Porites lutea.</title>
        <authorList>
            <person name="Zhang G."/>
            <person name="Cai L."/>
            <person name="Wei Q."/>
        </authorList>
    </citation>
    <scope>NUCLEOTIDE SEQUENCE [LARGE SCALE GENOMIC DNA]</scope>
    <source>
        <strain evidence="3 4">A2-2</strain>
    </source>
</reference>
<evidence type="ECO:0000256" key="1">
    <source>
        <dbReference type="SAM" id="Coils"/>
    </source>
</evidence>
<dbReference type="PROSITE" id="PS51257">
    <property type="entry name" value="PROKAR_LIPOPROTEIN"/>
    <property type="match status" value="1"/>
</dbReference>
<sequence length="172" mass="18856">MRYLLLCTVSVLLLAGCSGAPKVKSDLGIEDAPSWVNEGSQAVENDDGRFIHGVGMAPVVGDLSLQKSTAANRARAEVARVLSVSMDALHADYIASDGEEVDSNIEREINSHTQLALNGVKIVGYWKDQNTQNIYAIAQLDLKKLEKSIKRASRLSEQFKNRFIKHLPFSSN</sequence>
<feature type="chain" id="PRO_5045682817" description="LPP20 lipoprotein" evidence="2">
    <location>
        <begin position="21"/>
        <end position="172"/>
    </location>
</feature>
<keyword evidence="1" id="KW-0175">Coiled coil</keyword>
<dbReference type="Proteomes" id="UP001528823">
    <property type="component" value="Unassembled WGS sequence"/>
</dbReference>
<evidence type="ECO:0000313" key="4">
    <source>
        <dbReference type="Proteomes" id="UP001528823"/>
    </source>
</evidence>
<evidence type="ECO:0008006" key="5">
    <source>
        <dbReference type="Google" id="ProtNLM"/>
    </source>
</evidence>
<feature type="signal peptide" evidence="2">
    <location>
        <begin position="1"/>
        <end position="20"/>
    </location>
</feature>
<dbReference type="RefSeq" id="WP_274687418.1">
    <property type="nucleotide sequence ID" value="NZ_JAPMOU010000003.1"/>
</dbReference>
<accession>A0ABT5U3U7</accession>
<organism evidence="3 4">
    <name type="scientific">Spartinivicinus poritis</name>
    <dbReference type="NCBI Taxonomy" id="2994640"/>
    <lineage>
        <taxon>Bacteria</taxon>
        <taxon>Pseudomonadati</taxon>
        <taxon>Pseudomonadota</taxon>
        <taxon>Gammaproteobacteria</taxon>
        <taxon>Oceanospirillales</taxon>
        <taxon>Zooshikellaceae</taxon>
        <taxon>Spartinivicinus</taxon>
    </lineage>
</organism>